<organism evidence="1">
    <name type="scientific">Mesocestoides corti</name>
    <name type="common">Flatworm</name>
    <dbReference type="NCBI Taxonomy" id="53468"/>
    <lineage>
        <taxon>Eukaryota</taxon>
        <taxon>Metazoa</taxon>
        <taxon>Spiralia</taxon>
        <taxon>Lophotrochozoa</taxon>
        <taxon>Platyhelminthes</taxon>
        <taxon>Cestoda</taxon>
        <taxon>Eucestoda</taxon>
        <taxon>Cyclophyllidea</taxon>
        <taxon>Mesocestoididae</taxon>
        <taxon>Mesocestoides</taxon>
    </lineage>
</organism>
<reference evidence="1" key="1">
    <citation type="submission" date="2019-11" db="UniProtKB">
        <authorList>
            <consortium name="WormBaseParasite"/>
        </authorList>
    </citation>
    <scope>IDENTIFICATION</scope>
</reference>
<evidence type="ECO:0000313" key="1">
    <source>
        <dbReference type="WBParaSite" id="MCU_003710-RA"/>
    </source>
</evidence>
<name>A0A5K3EWN7_MESCO</name>
<proteinExistence type="predicted"/>
<dbReference type="WBParaSite" id="MCU_003710-RA">
    <property type="protein sequence ID" value="MCU_003710-RA"/>
    <property type="gene ID" value="MCU_003710"/>
</dbReference>
<dbReference type="AlphaFoldDB" id="A0A5K3EWN7"/>
<protein>
    <submittedName>
        <fullName evidence="1">Ovule protein</fullName>
    </submittedName>
</protein>
<sequence length="87" mass="10235">CHCNAKRQRISWVRRGPKCQRLYASRLTIVKYSSLSMKETDTAEQAVLRNLKPVPHVRRRPFDSTTALILYQFPCRFVSCWLHISLT</sequence>
<accession>A0A5K3EWN7</accession>